<protein>
    <submittedName>
        <fullName evidence="3">Uncharacterized protein LOC113212073</fullName>
    </submittedName>
</protein>
<reference evidence="3" key="1">
    <citation type="submission" date="2025-08" db="UniProtKB">
        <authorList>
            <consortium name="RefSeq"/>
        </authorList>
    </citation>
    <scope>IDENTIFICATION</scope>
    <source>
        <tissue evidence="3">Whole organism</tissue>
    </source>
</reference>
<gene>
    <name evidence="3" type="primary">LOC113212073</name>
</gene>
<evidence type="ECO:0000313" key="2">
    <source>
        <dbReference type="Proteomes" id="UP000504606"/>
    </source>
</evidence>
<sequence length="477" mass="53201">MACPQLKKQCVSPKPRTSSQHAGDQPQELALWTLPKGPLLRVLSHLKPNDLGAAGRAYPRLAELTRAHRSLWLGAHYFYELQIHLIDDLVELLQRALPTVDKLYFDNRCGCCTYEDNGNDWAEHNSRRLDSGFLEVDANVTALSVSGPGDGCTAIIDLLAPRLKYLQFAKSELGMDDLSILLRKACCLETLSFEVQLLCREWPQDLVLPSLRAVEFHIRDSQEDDPTFDAIGSLFGAHSGQLRSVTLRTVGLEPVVDVDTWPSDLDQLSIVGTPRAVDEYLQGMQRLKQLRVTLKYGRKYGVVQQWDKFLDYSFQRRLGLQRLELVRCRIATAADLLAGGLGGLEALVVLLTSSPTAELFQSVNDPATIPALNMLVVSSSCTARSELSSHTCSCRRSEENNARMVTVLQRVVRDAPVASLHVCVRLCQVFTARSKFVLLFRHSPTELECSLCAEATTAIRELRLEPSTTQVERVQVM</sequence>
<proteinExistence type="predicted"/>
<dbReference type="GeneID" id="113212073"/>
<organism evidence="2 3">
    <name type="scientific">Frankliniella occidentalis</name>
    <name type="common">Western flower thrips</name>
    <name type="synonym">Euthrips occidentalis</name>
    <dbReference type="NCBI Taxonomy" id="133901"/>
    <lineage>
        <taxon>Eukaryota</taxon>
        <taxon>Metazoa</taxon>
        <taxon>Ecdysozoa</taxon>
        <taxon>Arthropoda</taxon>
        <taxon>Hexapoda</taxon>
        <taxon>Insecta</taxon>
        <taxon>Pterygota</taxon>
        <taxon>Neoptera</taxon>
        <taxon>Paraneoptera</taxon>
        <taxon>Thysanoptera</taxon>
        <taxon>Terebrantia</taxon>
        <taxon>Thripoidea</taxon>
        <taxon>Thripidae</taxon>
        <taxon>Frankliniella</taxon>
    </lineage>
</organism>
<dbReference type="AlphaFoldDB" id="A0A6J1T708"/>
<dbReference type="RefSeq" id="XP_026286436.2">
    <property type="nucleotide sequence ID" value="XM_026430651.2"/>
</dbReference>
<feature type="region of interest" description="Disordered" evidence="1">
    <location>
        <begin position="1"/>
        <end position="25"/>
    </location>
</feature>
<evidence type="ECO:0000313" key="3">
    <source>
        <dbReference type="RefSeq" id="XP_026286436.2"/>
    </source>
</evidence>
<evidence type="ECO:0000256" key="1">
    <source>
        <dbReference type="SAM" id="MobiDB-lite"/>
    </source>
</evidence>
<name>A0A6J1T708_FRAOC</name>
<keyword evidence="2" id="KW-1185">Reference proteome</keyword>
<dbReference type="KEGG" id="foc:113212073"/>
<accession>A0A6J1T708</accession>
<dbReference type="Proteomes" id="UP000504606">
    <property type="component" value="Unplaced"/>
</dbReference>